<evidence type="ECO:0000256" key="3">
    <source>
        <dbReference type="ARBA" id="ARBA00022692"/>
    </source>
</evidence>
<feature type="transmembrane region" description="Helical" evidence="6">
    <location>
        <begin position="246"/>
        <end position="266"/>
    </location>
</feature>
<feature type="transmembrane region" description="Helical" evidence="6">
    <location>
        <begin position="171"/>
        <end position="190"/>
    </location>
</feature>
<evidence type="ECO:0000313" key="8">
    <source>
        <dbReference type="Proteomes" id="UP001646141"/>
    </source>
</evidence>
<organism evidence="7 8">
    <name type="scientific">Leucobacter chromiireducens subsp. chromiireducens</name>
    <dbReference type="NCBI Taxonomy" id="660067"/>
    <lineage>
        <taxon>Bacteria</taxon>
        <taxon>Bacillati</taxon>
        <taxon>Actinomycetota</taxon>
        <taxon>Actinomycetes</taxon>
        <taxon>Micrococcales</taxon>
        <taxon>Microbacteriaceae</taxon>
        <taxon>Leucobacter</taxon>
    </lineage>
</organism>
<name>A0ABS1SQH1_9MICO</name>
<feature type="transmembrane region" description="Helical" evidence="6">
    <location>
        <begin position="210"/>
        <end position="234"/>
    </location>
</feature>
<dbReference type="RefSeq" id="WP_202382347.1">
    <property type="nucleotide sequence ID" value="NZ_BAAAMA010000001.1"/>
</dbReference>
<feature type="transmembrane region" description="Helical" evidence="6">
    <location>
        <begin position="278"/>
        <end position="300"/>
    </location>
</feature>
<evidence type="ECO:0000256" key="1">
    <source>
        <dbReference type="ARBA" id="ARBA00004651"/>
    </source>
</evidence>
<dbReference type="EMBL" id="QYAD01000003">
    <property type="protein sequence ID" value="MBL3690234.1"/>
    <property type="molecule type" value="Genomic_DNA"/>
</dbReference>
<evidence type="ECO:0000256" key="5">
    <source>
        <dbReference type="ARBA" id="ARBA00023136"/>
    </source>
</evidence>
<keyword evidence="8" id="KW-1185">Reference proteome</keyword>
<accession>A0ABS1SQH1</accession>
<keyword evidence="4 6" id="KW-1133">Transmembrane helix</keyword>
<dbReference type="Pfam" id="PF03631">
    <property type="entry name" value="Virul_fac_BrkB"/>
    <property type="match status" value="1"/>
</dbReference>
<dbReference type="PANTHER" id="PTHR30213:SF1">
    <property type="entry name" value="INNER MEMBRANE PROTEIN YHJD"/>
    <property type="match status" value="1"/>
</dbReference>
<keyword evidence="5 6" id="KW-0472">Membrane</keyword>
<evidence type="ECO:0000256" key="2">
    <source>
        <dbReference type="ARBA" id="ARBA00022475"/>
    </source>
</evidence>
<feature type="transmembrane region" description="Helical" evidence="6">
    <location>
        <begin position="63"/>
        <end position="82"/>
    </location>
</feature>
<reference evidence="7 8" key="1">
    <citation type="submission" date="2018-09" db="EMBL/GenBank/DDBJ databases">
        <title>Comparative genomics of Leucobacter spp.</title>
        <authorList>
            <person name="Reis A.C."/>
            <person name="Kolvenbach B.A."/>
            <person name="Corvini P.F.X."/>
            <person name="Nunes O.C."/>
        </authorList>
    </citation>
    <scope>NUCLEOTIDE SEQUENCE [LARGE SCALE GENOMIC DNA]</scope>
    <source>
        <strain evidence="7 8">L-1</strain>
    </source>
</reference>
<keyword evidence="3 6" id="KW-0812">Transmembrane</keyword>
<sequence length="325" mass="34733">MTTPRDASPAAAEETTGASRVSEVVRQGMTLWQRAQRLHPVRTFSHFTNVGGSVLSGGMSYQALFAVFAGLWLGFGIFGIVLSGRPELVDTLVDQLNTFVPGLVGPGHGYAVDISMLLQGRTFNWGSIVAGGALVWVALNWFTGTRRSIRIIFGLEVKEYRNALLLKLRDLALAVGFFVAILVSAGLTVLSSGLADWLLGLIGADGDSWFFGWLGTLVRYGAMFVFDVLVLMAMHRLLAEVRVPRWALLTGCALGGAALLGLKILGSALLGGATSNPLLATFAVFVGLLLWFNFICRALLLTSCWIATGQDRTLGLPDAPPPHAA</sequence>
<evidence type="ECO:0000313" key="7">
    <source>
        <dbReference type="EMBL" id="MBL3690234.1"/>
    </source>
</evidence>
<protein>
    <submittedName>
        <fullName evidence="7">YihY/virulence factor BrkB family protein</fullName>
    </submittedName>
</protein>
<comment type="caution">
    <text evidence="7">The sequence shown here is derived from an EMBL/GenBank/DDBJ whole genome shotgun (WGS) entry which is preliminary data.</text>
</comment>
<gene>
    <name evidence="7" type="ORF">D3226_09705</name>
</gene>
<evidence type="ECO:0000256" key="6">
    <source>
        <dbReference type="SAM" id="Phobius"/>
    </source>
</evidence>
<evidence type="ECO:0000256" key="4">
    <source>
        <dbReference type="ARBA" id="ARBA00022989"/>
    </source>
</evidence>
<dbReference type="PANTHER" id="PTHR30213">
    <property type="entry name" value="INNER MEMBRANE PROTEIN YHJD"/>
    <property type="match status" value="1"/>
</dbReference>
<dbReference type="Proteomes" id="UP001646141">
    <property type="component" value="Unassembled WGS sequence"/>
</dbReference>
<feature type="transmembrane region" description="Helical" evidence="6">
    <location>
        <begin position="123"/>
        <end position="142"/>
    </location>
</feature>
<comment type="subcellular location">
    <subcellularLocation>
        <location evidence="1">Cell membrane</location>
        <topology evidence="1">Multi-pass membrane protein</topology>
    </subcellularLocation>
</comment>
<proteinExistence type="predicted"/>
<keyword evidence="2" id="KW-1003">Cell membrane</keyword>
<dbReference type="InterPro" id="IPR017039">
    <property type="entry name" value="Virul_fac_BrkB"/>
</dbReference>